<feature type="region of interest" description="Disordered" evidence="2">
    <location>
        <begin position="1"/>
        <end position="36"/>
    </location>
</feature>
<protein>
    <submittedName>
        <fullName evidence="3">Uncharacterized protein</fullName>
    </submittedName>
</protein>
<evidence type="ECO:0000313" key="3">
    <source>
        <dbReference type="EMBL" id="KAF9444308.1"/>
    </source>
</evidence>
<proteinExistence type="predicted"/>
<dbReference type="EMBL" id="MU151386">
    <property type="protein sequence ID" value="KAF9444308.1"/>
    <property type="molecule type" value="Genomic_DNA"/>
</dbReference>
<dbReference type="AlphaFoldDB" id="A0A9P6C0E5"/>
<keyword evidence="1" id="KW-0175">Coiled coil</keyword>
<dbReference type="OrthoDB" id="3222645at2759"/>
<evidence type="ECO:0000313" key="4">
    <source>
        <dbReference type="Proteomes" id="UP000807342"/>
    </source>
</evidence>
<comment type="caution">
    <text evidence="3">The sequence shown here is derived from an EMBL/GenBank/DDBJ whole genome shotgun (WGS) entry which is preliminary data.</text>
</comment>
<evidence type="ECO:0000256" key="2">
    <source>
        <dbReference type="SAM" id="MobiDB-lite"/>
    </source>
</evidence>
<reference evidence="3" key="1">
    <citation type="submission" date="2020-11" db="EMBL/GenBank/DDBJ databases">
        <authorList>
            <consortium name="DOE Joint Genome Institute"/>
            <person name="Ahrendt S."/>
            <person name="Riley R."/>
            <person name="Andreopoulos W."/>
            <person name="Labutti K."/>
            <person name="Pangilinan J."/>
            <person name="Ruiz-Duenas F.J."/>
            <person name="Barrasa J.M."/>
            <person name="Sanchez-Garcia M."/>
            <person name="Camarero S."/>
            <person name="Miyauchi S."/>
            <person name="Serrano A."/>
            <person name="Linde D."/>
            <person name="Babiker R."/>
            <person name="Drula E."/>
            <person name="Ayuso-Fernandez I."/>
            <person name="Pacheco R."/>
            <person name="Padilla G."/>
            <person name="Ferreira P."/>
            <person name="Barriuso J."/>
            <person name="Kellner H."/>
            <person name="Castanera R."/>
            <person name="Alfaro M."/>
            <person name="Ramirez L."/>
            <person name="Pisabarro A.G."/>
            <person name="Kuo A."/>
            <person name="Tritt A."/>
            <person name="Lipzen A."/>
            <person name="He G."/>
            <person name="Yan M."/>
            <person name="Ng V."/>
            <person name="Cullen D."/>
            <person name="Martin F."/>
            <person name="Rosso M.-N."/>
            <person name="Henrissat B."/>
            <person name="Hibbett D."/>
            <person name="Martinez A.T."/>
            <person name="Grigoriev I.V."/>
        </authorList>
    </citation>
    <scope>NUCLEOTIDE SEQUENCE</scope>
    <source>
        <strain evidence="3">MF-IS2</strain>
    </source>
</reference>
<evidence type="ECO:0000256" key="1">
    <source>
        <dbReference type="SAM" id="Coils"/>
    </source>
</evidence>
<name>A0A9P6C0E5_9AGAR</name>
<dbReference type="Proteomes" id="UP000807342">
    <property type="component" value="Unassembled WGS sequence"/>
</dbReference>
<accession>A0A9P6C0E5</accession>
<organism evidence="3 4">
    <name type="scientific">Macrolepiota fuliginosa MF-IS2</name>
    <dbReference type="NCBI Taxonomy" id="1400762"/>
    <lineage>
        <taxon>Eukaryota</taxon>
        <taxon>Fungi</taxon>
        <taxon>Dikarya</taxon>
        <taxon>Basidiomycota</taxon>
        <taxon>Agaricomycotina</taxon>
        <taxon>Agaricomycetes</taxon>
        <taxon>Agaricomycetidae</taxon>
        <taxon>Agaricales</taxon>
        <taxon>Agaricineae</taxon>
        <taxon>Agaricaceae</taxon>
        <taxon>Macrolepiota</taxon>
    </lineage>
</organism>
<sequence>MIFDFKSPLQRGRDLPPEPDSATPTRRARPRSQYWTKTRDRVSRIFDREAPPDPALEGLENEVKRLEEVGRDIRRTTQELEDDIQKTKQRLTVREERRKQEELKRITNELAIAQRFLSTADSMSQAEVIRAMEALNEEIFQLTSIVADMVQVERQEFQPEERHRRFRERVSWLGPPFLDIVMAKKLDDALAIQIGWQACLSVWCCTIIQAWVAEDPESGLSKGFRDIYGGIISTHGQAIAGRWRSIGREVANNTLDTQTRQRLLEPLISALAALPVLLGYIFEKKAFDNISNAFSQRMGPLLDKCLMFRKMVGEGVTSVDIEPYVIASGEVYDSRQAELEYEDEKEGAAVEKEGVVACSLGLGLYSARWSEQGPDGKYVQAT</sequence>
<keyword evidence="4" id="KW-1185">Reference proteome</keyword>
<gene>
    <name evidence="3" type="ORF">P691DRAFT_350392</name>
</gene>
<feature type="coiled-coil region" evidence="1">
    <location>
        <begin position="56"/>
        <end position="97"/>
    </location>
</feature>